<dbReference type="Proteomes" id="UP000535543">
    <property type="component" value="Unassembled WGS sequence"/>
</dbReference>
<reference evidence="1 2" key="2">
    <citation type="submission" date="2020-06" db="EMBL/GenBank/DDBJ databases">
        <title>Antribacter stalactiti gen. nov., sp. nov., a new member of the family Nacardiaceae isolated from a cave.</title>
        <authorList>
            <person name="Kim I.S."/>
        </authorList>
    </citation>
    <scope>NUCLEOTIDE SEQUENCE [LARGE SCALE GENOMIC DNA]</scope>
    <source>
        <strain evidence="1 2">YC2-7</strain>
    </source>
</reference>
<evidence type="ECO:0000313" key="2">
    <source>
        <dbReference type="Proteomes" id="UP000535543"/>
    </source>
</evidence>
<organism evidence="1 2">
    <name type="scientific">Antrihabitans stalactiti</name>
    <dbReference type="NCBI Taxonomy" id="2584121"/>
    <lineage>
        <taxon>Bacteria</taxon>
        <taxon>Bacillati</taxon>
        <taxon>Actinomycetota</taxon>
        <taxon>Actinomycetes</taxon>
        <taxon>Mycobacteriales</taxon>
        <taxon>Nocardiaceae</taxon>
        <taxon>Antrihabitans</taxon>
    </lineage>
</organism>
<accession>A0A848KBA7</accession>
<sequence>MSQVDPDRPVLARLRSDLGVHADVVRFLEQFDDAEIEVISRICLQAKRNRDRAIKDAISRSLGSLPGVVRRSFQRSQ</sequence>
<dbReference type="EMBL" id="VCQU01000004">
    <property type="protein sequence ID" value="NMN96155.1"/>
    <property type="molecule type" value="Genomic_DNA"/>
</dbReference>
<keyword evidence="2" id="KW-1185">Reference proteome</keyword>
<dbReference type="RefSeq" id="WP_169587762.1">
    <property type="nucleotide sequence ID" value="NZ_VCQU01000004.1"/>
</dbReference>
<reference evidence="1 2" key="1">
    <citation type="submission" date="2019-05" db="EMBL/GenBank/DDBJ databases">
        <authorList>
            <person name="Lee S.D."/>
        </authorList>
    </citation>
    <scope>NUCLEOTIDE SEQUENCE [LARGE SCALE GENOMIC DNA]</scope>
    <source>
        <strain evidence="1 2">YC2-7</strain>
    </source>
</reference>
<name>A0A848KBA7_9NOCA</name>
<comment type="caution">
    <text evidence="1">The sequence shown here is derived from an EMBL/GenBank/DDBJ whole genome shotgun (WGS) entry which is preliminary data.</text>
</comment>
<gene>
    <name evidence="1" type="ORF">FGL95_14040</name>
</gene>
<dbReference type="AlphaFoldDB" id="A0A848KBA7"/>
<proteinExistence type="predicted"/>
<protein>
    <submittedName>
        <fullName evidence="1">Uncharacterized protein</fullName>
    </submittedName>
</protein>
<evidence type="ECO:0000313" key="1">
    <source>
        <dbReference type="EMBL" id="NMN96155.1"/>
    </source>
</evidence>